<evidence type="ECO:0000256" key="10">
    <source>
        <dbReference type="ARBA" id="ARBA00053664"/>
    </source>
</evidence>
<feature type="domain" description="Aminoacyl-transfer RNA synthetases class-II family profile" evidence="13">
    <location>
        <begin position="72"/>
        <end position="519"/>
    </location>
</feature>
<protein>
    <recommendedName>
        <fullName evidence="12">Proline--tRNA ligase</fullName>
        <ecNumber evidence="12">6.1.1.15</ecNumber>
    </recommendedName>
    <alternativeName>
        <fullName evidence="12">Prolyl-tRNA synthetase</fullName>
        <shortName evidence="12">ProRS</shortName>
    </alternativeName>
</protein>
<dbReference type="STRING" id="227316.GA0070604_6307"/>
<evidence type="ECO:0000313" key="14">
    <source>
        <dbReference type="EMBL" id="SCL68461.1"/>
    </source>
</evidence>
<keyword evidence="15" id="KW-1185">Reference proteome</keyword>
<name>A0A1C6VQ61_9ACTN</name>
<comment type="domain">
    <text evidence="12">Consists of three domains: the N-terminal catalytic domain, the editing domain and the C-terminal anticodon-binding domain.</text>
</comment>
<evidence type="ECO:0000256" key="5">
    <source>
        <dbReference type="ARBA" id="ARBA00022741"/>
    </source>
</evidence>
<dbReference type="Pfam" id="PF00587">
    <property type="entry name" value="tRNA-synt_2b"/>
    <property type="match status" value="1"/>
</dbReference>
<sequence length="626" mass="67585">MAVFTSVGYRNVRNTESIKQSARNGIAGPACPSYAAAMLLRMSTLLLRTLREDPADAEVPSHRLLLRAGYVRRAAPGGYTWLPLGKLVLDRVTEIVRSEMAAIGDQEVHFPALLPAEPYRTSGRWTEYGDDIFTLADRKGAEHLLAPTHEEMAALLVKDLFTSYRDFPVTLFQIQTKFRDEARPRAGVLRGREFLMKDAYSFDLDEAGLQAAYDRHRRAYTKIFEKLGLDFTVVHAMSGAMGGSASEEFLAATPVGEDTFVGCTECDYAANTEAVVTRAPAAGDPAAYPATEVHDTPETPTIASLVELANTRALGGRTDWTAADTLKNVVLTVRRPGAESGELLVIGLPGDREVDLKRVAAAVHPATVTVFEDWAAHPELIRGYLGPQILAKHGIRYLVDPRVVTGTAWLTGANEPGRHAVDVVCGRDFTPDGTIEAAEVRPGDPCPACAGGELTMRRGIEVGHIFQLGRRFTDAFAVDVLGPEGKPVRPTMGCYGIGVSRAVAAVAEQHHDDRGLVWPAAVAPCDVHLVAAGKGPQLDAALDLGGRLSAAGLRVLVDDRTHVSAGVKFTDAELVGIPRAVVVGRRLAEGYVELRDRASGERVELPVDGLVERLLDEVRGTRQDRV</sequence>
<dbReference type="CDD" id="cd00861">
    <property type="entry name" value="ProRS_anticodon_short"/>
    <property type="match status" value="1"/>
</dbReference>
<dbReference type="PROSITE" id="PS50862">
    <property type="entry name" value="AA_TRNA_LIGASE_II"/>
    <property type="match status" value="1"/>
</dbReference>
<dbReference type="SUPFAM" id="SSF55681">
    <property type="entry name" value="Class II aaRS and biotin synthetases"/>
    <property type="match status" value="1"/>
</dbReference>
<organism evidence="14 15">
    <name type="scientific">Micromonospora eburnea</name>
    <dbReference type="NCBI Taxonomy" id="227316"/>
    <lineage>
        <taxon>Bacteria</taxon>
        <taxon>Bacillati</taxon>
        <taxon>Actinomycetota</taxon>
        <taxon>Actinomycetes</taxon>
        <taxon>Micromonosporales</taxon>
        <taxon>Micromonosporaceae</taxon>
        <taxon>Micromonospora</taxon>
    </lineage>
</organism>
<comment type="function">
    <text evidence="10 12">Catalyzes the attachment of proline to tRNA(Pro) in a two-step reaction: proline is first activated by ATP to form Pro-AMP and then transferred to the acceptor end of tRNA(Pro). As ProRS can inadvertently accommodate and process non-cognate amino acids such as alanine and cysteine, to avoid such errors it has two additional distinct editing activities against alanine. One activity is designated as 'pretransfer' editing and involves the tRNA(Pro)-independent hydrolysis of activated Ala-AMP. The other activity is designated 'posttransfer' editing and involves deacylation of mischarged Ala-tRNA(Pro). The misacylated Cys-tRNA(Pro) is not edited by ProRS.</text>
</comment>
<dbReference type="NCBIfam" id="NF006625">
    <property type="entry name" value="PRK09194.1"/>
    <property type="match status" value="1"/>
</dbReference>
<dbReference type="InterPro" id="IPR002314">
    <property type="entry name" value="aa-tRNA-synt_IIb"/>
</dbReference>
<dbReference type="AlphaFoldDB" id="A0A1C6VQ61"/>
<keyword evidence="8 12" id="KW-0030">Aminoacyl-tRNA synthetase</keyword>
<dbReference type="FunFam" id="3.30.930.10:FF:000066">
    <property type="entry name" value="Proline--tRNA ligase"/>
    <property type="match status" value="1"/>
</dbReference>
<dbReference type="Pfam" id="PF04073">
    <property type="entry name" value="tRNA_edit"/>
    <property type="match status" value="1"/>
</dbReference>
<evidence type="ECO:0000313" key="15">
    <source>
        <dbReference type="Proteomes" id="UP000199696"/>
    </source>
</evidence>
<dbReference type="Gene3D" id="3.40.50.800">
    <property type="entry name" value="Anticodon-binding domain"/>
    <property type="match status" value="1"/>
</dbReference>
<dbReference type="Pfam" id="PF03129">
    <property type="entry name" value="HGTP_anticodon"/>
    <property type="match status" value="1"/>
</dbReference>
<dbReference type="InterPro" id="IPR023717">
    <property type="entry name" value="Pro-tRNA-Synthase_IIa_type1"/>
</dbReference>
<evidence type="ECO:0000256" key="12">
    <source>
        <dbReference type="HAMAP-Rule" id="MF_01569"/>
    </source>
</evidence>
<dbReference type="FunFam" id="3.30.930.10:FF:000065">
    <property type="entry name" value="Proline--tRNA ligase"/>
    <property type="match status" value="1"/>
</dbReference>
<dbReference type="GO" id="GO:0005524">
    <property type="term" value="F:ATP binding"/>
    <property type="evidence" value="ECO:0007669"/>
    <property type="project" value="UniProtKB-UniRule"/>
</dbReference>
<dbReference type="InterPro" id="IPR050062">
    <property type="entry name" value="Pro-tRNA_synthetase"/>
</dbReference>
<keyword evidence="3 12" id="KW-0963">Cytoplasm</keyword>
<evidence type="ECO:0000256" key="4">
    <source>
        <dbReference type="ARBA" id="ARBA00022598"/>
    </source>
</evidence>
<dbReference type="EMBL" id="FMHY01000002">
    <property type="protein sequence ID" value="SCL68461.1"/>
    <property type="molecule type" value="Genomic_DNA"/>
</dbReference>
<evidence type="ECO:0000256" key="7">
    <source>
        <dbReference type="ARBA" id="ARBA00022917"/>
    </source>
</evidence>
<dbReference type="InterPro" id="IPR036754">
    <property type="entry name" value="YbaK/aa-tRNA-synt-asso_dom_sf"/>
</dbReference>
<dbReference type="InterPro" id="IPR036621">
    <property type="entry name" value="Anticodon-bd_dom_sf"/>
</dbReference>
<keyword evidence="5 12" id="KW-0547">Nucleotide-binding</keyword>
<dbReference type="SUPFAM" id="SSF55826">
    <property type="entry name" value="YbaK/ProRS associated domain"/>
    <property type="match status" value="1"/>
</dbReference>
<evidence type="ECO:0000256" key="11">
    <source>
        <dbReference type="ARBA" id="ARBA00060755"/>
    </source>
</evidence>
<dbReference type="InterPro" id="IPR002316">
    <property type="entry name" value="Pro-tRNA-ligase_IIa"/>
</dbReference>
<evidence type="ECO:0000256" key="6">
    <source>
        <dbReference type="ARBA" id="ARBA00022840"/>
    </source>
</evidence>
<proteinExistence type="inferred from homology"/>
<dbReference type="HAMAP" id="MF_01569">
    <property type="entry name" value="Pro_tRNA_synth_type1"/>
    <property type="match status" value="1"/>
</dbReference>
<evidence type="ECO:0000256" key="8">
    <source>
        <dbReference type="ARBA" id="ARBA00023146"/>
    </source>
</evidence>
<dbReference type="SUPFAM" id="SSF52954">
    <property type="entry name" value="Class II aaRS ABD-related"/>
    <property type="match status" value="1"/>
</dbReference>
<dbReference type="PANTHER" id="PTHR42753:SF2">
    <property type="entry name" value="PROLINE--TRNA LIGASE"/>
    <property type="match status" value="1"/>
</dbReference>
<dbReference type="InterPro" id="IPR007214">
    <property type="entry name" value="YbaK/aa-tRNA-synth-assoc-dom"/>
</dbReference>
<dbReference type="GO" id="GO:0004827">
    <property type="term" value="F:proline-tRNA ligase activity"/>
    <property type="evidence" value="ECO:0007669"/>
    <property type="project" value="UniProtKB-UniRule"/>
</dbReference>
<evidence type="ECO:0000256" key="9">
    <source>
        <dbReference type="ARBA" id="ARBA00047671"/>
    </source>
</evidence>
<dbReference type="PRINTS" id="PR01046">
    <property type="entry name" value="TRNASYNTHPRO"/>
</dbReference>
<comment type="subcellular location">
    <subcellularLocation>
        <location evidence="1 12">Cytoplasm</location>
    </subcellularLocation>
</comment>
<evidence type="ECO:0000256" key="3">
    <source>
        <dbReference type="ARBA" id="ARBA00022490"/>
    </source>
</evidence>
<dbReference type="InterPro" id="IPR006195">
    <property type="entry name" value="aa-tRNA-synth_II"/>
</dbReference>
<accession>A0A1C6VQ61</accession>
<evidence type="ECO:0000256" key="1">
    <source>
        <dbReference type="ARBA" id="ARBA00004496"/>
    </source>
</evidence>
<dbReference type="InterPro" id="IPR004154">
    <property type="entry name" value="Anticodon-bd"/>
</dbReference>
<dbReference type="NCBIfam" id="TIGR00409">
    <property type="entry name" value="proS_fam_II"/>
    <property type="match status" value="1"/>
</dbReference>
<reference evidence="15" key="1">
    <citation type="submission" date="2016-06" db="EMBL/GenBank/DDBJ databases">
        <authorList>
            <person name="Varghese N."/>
            <person name="Submissions Spin"/>
        </authorList>
    </citation>
    <scope>NUCLEOTIDE SEQUENCE [LARGE SCALE GENOMIC DNA]</scope>
    <source>
        <strain evidence="15">DSM 44814</strain>
    </source>
</reference>
<keyword evidence="6 12" id="KW-0067">ATP-binding</keyword>
<dbReference type="InterPro" id="IPR044140">
    <property type="entry name" value="ProRS_anticodon_short"/>
</dbReference>
<dbReference type="Proteomes" id="UP000199696">
    <property type="component" value="Unassembled WGS sequence"/>
</dbReference>
<evidence type="ECO:0000259" key="13">
    <source>
        <dbReference type="PROSITE" id="PS50862"/>
    </source>
</evidence>
<dbReference type="GO" id="GO:0002161">
    <property type="term" value="F:aminoacyl-tRNA deacylase activity"/>
    <property type="evidence" value="ECO:0007669"/>
    <property type="project" value="InterPro"/>
</dbReference>
<dbReference type="GO" id="GO:0005829">
    <property type="term" value="C:cytosol"/>
    <property type="evidence" value="ECO:0007669"/>
    <property type="project" value="TreeGrafter"/>
</dbReference>
<dbReference type="GO" id="GO:0006433">
    <property type="term" value="P:prolyl-tRNA aminoacylation"/>
    <property type="evidence" value="ECO:0007669"/>
    <property type="project" value="UniProtKB-UniRule"/>
</dbReference>
<comment type="subunit">
    <text evidence="2 12">Homodimer.</text>
</comment>
<dbReference type="Gene3D" id="3.30.930.10">
    <property type="entry name" value="Bira Bifunctional Protein, Domain 2"/>
    <property type="match status" value="2"/>
</dbReference>
<dbReference type="EC" id="6.1.1.15" evidence="12"/>
<gene>
    <name evidence="12" type="primary">proS</name>
    <name evidence="14" type="ORF">GA0070604_6307</name>
</gene>
<dbReference type="InterPro" id="IPR004500">
    <property type="entry name" value="Pro-tRNA-synth_IIa_bac-type"/>
</dbReference>
<dbReference type="PANTHER" id="PTHR42753">
    <property type="entry name" value="MITOCHONDRIAL RIBOSOME PROTEIN L39/PROLYL-TRNA LIGASE FAMILY MEMBER"/>
    <property type="match status" value="1"/>
</dbReference>
<comment type="catalytic activity">
    <reaction evidence="9 12">
        <text>tRNA(Pro) + L-proline + ATP = L-prolyl-tRNA(Pro) + AMP + diphosphate</text>
        <dbReference type="Rhea" id="RHEA:14305"/>
        <dbReference type="Rhea" id="RHEA-COMP:9700"/>
        <dbReference type="Rhea" id="RHEA-COMP:9702"/>
        <dbReference type="ChEBI" id="CHEBI:30616"/>
        <dbReference type="ChEBI" id="CHEBI:33019"/>
        <dbReference type="ChEBI" id="CHEBI:60039"/>
        <dbReference type="ChEBI" id="CHEBI:78442"/>
        <dbReference type="ChEBI" id="CHEBI:78532"/>
        <dbReference type="ChEBI" id="CHEBI:456215"/>
        <dbReference type="EC" id="6.1.1.15"/>
    </reaction>
</comment>
<comment type="similarity">
    <text evidence="11 12">Belongs to the class-II aminoacyl-tRNA synthetase family. ProS type 1 subfamily.</text>
</comment>
<keyword evidence="4 12" id="KW-0436">Ligase</keyword>
<dbReference type="InterPro" id="IPR045864">
    <property type="entry name" value="aa-tRNA-synth_II/BPL/LPL"/>
</dbReference>
<evidence type="ECO:0000256" key="2">
    <source>
        <dbReference type="ARBA" id="ARBA00011738"/>
    </source>
</evidence>
<keyword evidence="7 12" id="KW-0648">Protein biosynthesis</keyword>